<dbReference type="OrthoDB" id="5326346at2759"/>
<keyword evidence="2" id="KW-1185">Reference proteome</keyword>
<name>A0A9W9I8U8_9EURO</name>
<comment type="caution">
    <text evidence="1">The sequence shown here is derived from an EMBL/GenBank/DDBJ whole genome shotgun (WGS) entry which is preliminary data.</text>
</comment>
<dbReference type="Gene3D" id="3.30.710.10">
    <property type="entry name" value="Potassium Channel Kv1.1, Chain A"/>
    <property type="match status" value="1"/>
</dbReference>
<dbReference type="AlphaFoldDB" id="A0A9W9I8U8"/>
<gene>
    <name evidence="1" type="ORF">N7482_003586</name>
</gene>
<evidence type="ECO:0000313" key="2">
    <source>
        <dbReference type="Proteomes" id="UP001149163"/>
    </source>
</evidence>
<organism evidence="1 2">
    <name type="scientific">Penicillium canariense</name>
    <dbReference type="NCBI Taxonomy" id="189055"/>
    <lineage>
        <taxon>Eukaryota</taxon>
        <taxon>Fungi</taxon>
        <taxon>Dikarya</taxon>
        <taxon>Ascomycota</taxon>
        <taxon>Pezizomycotina</taxon>
        <taxon>Eurotiomycetes</taxon>
        <taxon>Eurotiomycetidae</taxon>
        <taxon>Eurotiales</taxon>
        <taxon>Aspergillaceae</taxon>
        <taxon>Penicillium</taxon>
    </lineage>
</organism>
<proteinExistence type="predicted"/>
<dbReference type="GeneID" id="81424887"/>
<protein>
    <recommendedName>
        <fullName evidence="3">BTB domain-containing protein</fullName>
    </recommendedName>
</protein>
<dbReference type="InterPro" id="IPR011333">
    <property type="entry name" value="SKP1/BTB/POZ_sf"/>
</dbReference>
<dbReference type="Proteomes" id="UP001149163">
    <property type="component" value="Unassembled WGS sequence"/>
</dbReference>
<accession>A0A9W9I8U8</accession>
<evidence type="ECO:0000313" key="1">
    <source>
        <dbReference type="EMBL" id="KAJ5167992.1"/>
    </source>
</evidence>
<evidence type="ECO:0008006" key="3">
    <source>
        <dbReference type="Google" id="ProtNLM"/>
    </source>
</evidence>
<dbReference type="RefSeq" id="XP_056544453.1">
    <property type="nucleotide sequence ID" value="XM_056685711.1"/>
</dbReference>
<reference evidence="1" key="2">
    <citation type="journal article" date="2023" name="IMA Fungus">
        <title>Comparative genomic study of the Penicillium genus elucidates a diverse pangenome and 15 lateral gene transfer events.</title>
        <authorList>
            <person name="Petersen C."/>
            <person name="Sorensen T."/>
            <person name="Nielsen M.R."/>
            <person name="Sondergaard T.E."/>
            <person name="Sorensen J.L."/>
            <person name="Fitzpatrick D.A."/>
            <person name="Frisvad J.C."/>
            <person name="Nielsen K.L."/>
        </authorList>
    </citation>
    <scope>NUCLEOTIDE SEQUENCE</scope>
    <source>
        <strain evidence="1">IBT 26290</strain>
    </source>
</reference>
<sequence>MNPPTHIIDPDGEVIIILRNANSPFAQSAENMIPGKTHHSPQEPCQYAQIPAGETTAEEPPLEMLLKDPPVEAAAEEQMCESLDNGDFRIQVSAKHMIFASPVFKKTLTGGWKESIAYLQEGSVEVTADSWDLQALLTLLRAIHGQYYLIPRKISLEMLAKVAAIADYYACKEVLSIIADMGIDALEEKVPTTYSRDLILSLPSSKSEHQLLFHGVTVVSMVGEFRSPIKSSCLVSNRIAVSMNNDRQDGINNVILLHDTREALLNGTQGCGYECRSIMYGALTMQMQSNHLLSPWPATPFPDLSYGDLINKVSSFTSPRWYTSSRRDYHFYGHTCDDSTFTSMLRLNNFVEGLDLNELHAS</sequence>
<dbReference type="EMBL" id="JAPQKN010000002">
    <property type="protein sequence ID" value="KAJ5167992.1"/>
    <property type="molecule type" value="Genomic_DNA"/>
</dbReference>
<reference evidence="1" key="1">
    <citation type="submission" date="2022-11" db="EMBL/GenBank/DDBJ databases">
        <authorList>
            <person name="Petersen C."/>
        </authorList>
    </citation>
    <scope>NUCLEOTIDE SEQUENCE</scope>
    <source>
        <strain evidence="1">IBT 26290</strain>
    </source>
</reference>